<reference evidence="1 2" key="1">
    <citation type="journal article" date="2016" name="Mol. Biol. Evol.">
        <title>Genome-Wide Survey of Gut Fungi (Harpellales) Reveals the First Horizontally Transferred Ubiquitin Gene from a Mosquito Host.</title>
        <authorList>
            <person name="Wang Y."/>
            <person name="White M.M."/>
            <person name="Kvist S."/>
            <person name="Moncalvo J.M."/>
        </authorList>
    </citation>
    <scope>NUCLEOTIDE SEQUENCE [LARGE SCALE GENOMIC DNA]</scope>
    <source>
        <strain evidence="1 2">ALG-7-W6</strain>
    </source>
</reference>
<dbReference type="STRING" id="133383.A0A1R0GPD4"/>
<evidence type="ECO:0000313" key="2">
    <source>
        <dbReference type="Proteomes" id="UP000187455"/>
    </source>
</evidence>
<keyword evidence="2" id="KW-1185">Reference proteome</keyword>
<sequence>MALPKPTADGTVPVSVDFDAIYDEFNIDRTPELPISYLPYMVPAFSLVPIPQPQIDAALVHLHIHPASSTNSPSPPSTISKSQFRELAQYLIASLDETAHYRAIFDLMVGQGDSPKVLDFERLHNLAQELGQPISSASITDMLDLAGSDGTVDFDEFVAIIKKAQQYS</sequence>
<dbReference type="AlphaFoldDB" id="A0A1R0GPD4"/>
<dbReference type="InterPro" id="IPR011992">
    <property type="entry name" value="EF-hand-dom_pair"/>
</dbReference>
<protein>
    <recommendedName>
        <fullName evidence="3">Caltractin</fullName>
    </recommendedName>
</protein>
<dbReference type="Proteomes" id="UP000187455">
    <property type="component" value="Unassembled WGS sequence"/>
</dbReference>
<organism evidence="1 2">
    <name type="scientific">Smittium mucronatum</name>
    <dbReference type="NCBI Taxonomy" id="133383"/>
    <lineage>
        <taxon>Eukaryota</taxon>
        <taxon>Fungi</taxon>
        <taxon>Fungi incertae sedis</taxon>
        <taxon>Zoopagomycota</taxon>
        <taxon>Kickxellomycotina</taxon>
        <taxon>Harpellomycetes</taxon>
        <taxon>Harpellales</taxon>
        <taxon>Legeriomycetaceae</taxon>
        <taxon>Smittium</taxon>
    </lineage>
</organism>
<evidence type="ECO:0008006" key="3">
    <source>
        <dbReference type="Google" id="ProtNLM"/>
    </source>
</evidence>
<dbReference type="SUPFAM" id="SSF47473">
    <property type="entry name" value="EF-hand"/>
    <property type="match status" value="1"/>
</dbReference>
<accession>A0A1R0GPD4</accession>
<comment type="caution">
    <text evidence="1">The sequence shown here is derived from an EMBL/GenBank/DDBJ whole genome shotgun (WGS) entry which is preliminary data.</text>
</comment>
<evidence type="ECO:0000313" key="1">
    <source>
        <dbReference type="EMBL" id="OLY78729.1"/>
    </source>
</evidence>
<dbReference type="EMBL" id="LSSL01005631">
    <property type="protein sequence ID" value="OLY78729.1"/>
    <property type="molecule type" value="Genomic_DNA"/>
</dbReference>
<name>A0A1R0GPD4_9FUNG</name>
<dbReference type="Gene3D" id="1.10.238.10">
    <property type="entry name" value="EF-hand"/>
    <property type="match status" value="1"/>
</dbReference>
<proteinExistence type="predicted"/>
<gene>
    <name evidence="1" type="ORF">AYI68_g7217</name>
</gene>